<dbReference type="STRING" id="47428.A0A284RD69"/>
<reference evidence="3" key="1">
    <citation type="journal article" date="2017" name="Nat. Ecol. Evol.">
        <title>Genome expansion and lineage-specific genetic innovations in the forest pathogenic fungi Armillaria.</title>
        <authorList>
            <person name="Sipos G."/>
            <person name="Prasanna A.N."/>
            <person name="Walter M.C."/>
            <person name="O'Connor E."/>
            <person name="Balint B."/>
            <person name="Krizsan K."/>
            <person name="Kiss B."/>
            <person name="Hess J."/>
            <person name="Varga T."/>
            <person name="Slot J."/>
            <person name="Riley R."/>
            <person name="Boka B."/>
            <person name="Rigling D."/>
            <person name="Barry K."/>
            <person name="Lee J."/>
            <person name="Mihaltcheva S."/>
            <person name="LaButti K."/>
            <person name="Lipzen A."/>
            <person name="Waldron R."/>
            <person name="Moloney N.M."/>
            <person name="Sperisen C."/>
            <person name="Kredics L."/>
            <person name="Vagvoelgyi C."/>
            <person name="Patrignani A."/>
            <person name="Fitzpatrick D."/>
            <person name="Nagy I."/>
            <person name="Doyle S."/>
            <person name="Anderson J.B."/>
            <person name="Grigoriev I.V."/>
            <person name="Gueldener U."/>
            <person name="Muensterkoetter M."/>
            <person name="Nagy L.G."/>
        </authorList>
    </citation>
    <scope>NUCLEOTIDE SEQUENCE [LARGE SCALE GENOMIC DNA]</scope>
    <source>
        <strain evidence="3">C18/9</strain>
    </source>
</reference>
<organism evidence="2 3">
    <name type="scientific">Armillaria ostoyae</name>
    <name type="common">Armillaria root rot fungus</name>
    <dbReference type="NCBI Taxonomy" id="47428"/>
    <lineage>
        <taxon>Eukaryota</taxon>
        <taxon>Fungi</taxon>
        <taxon>Dikarya</taxon>
        <taxon>Basidiomycota</taxon>
        <taxon>Agaricomycotina</taxon>
        <taxon>Agaricomycetes</taxon>
        <taxon>Agaricomycetidae</taxon>
        <taxon>Agaricales</taxon>
        <taxon>Marasmiineae</taxon>
        <taxon>Physalacriaceae</taxon>
        <taxon>Armillaria</taxon>
    </lineage>
</organism>
<accession>A0A284RD69</accession>
<dbReference type="EMBL" id="FUEG01000007">
    <property type="protein sequence ID" value="SJL06707.1"/>
    <property type="molecule type" value="Genomic_DNA"/>
</dbReference>
<evidence type="ECO:0000313" key="3">
    <source>
        <dbReference type="Proteomes" id="UP000219338"/>
    </source>
</evidence>
<dbReference type="GO" id="GO:0005524">
    <property type="term" value="F:ATP binding"/>
    <property type="evidence" value="ECO:0007669"/>
    <property type="project" value="InterPro"/>
</dbReference>
<sequence>MGLQGARRQELEPSLIFVESVPVVAECQGTPRTSAGGISSPHEGALHWAAPKLFLPGGAEARLHPSADIYSIGGLILQACTGDVPYLYYNERCVLSAIITGLPTSITYASVIPSYLVILLIYATSFPGLLLDIAEQDPDSLINASKILQSTLDAHVLTYDKFLAVGHNHTSVNFALDMGQGEEWASDVVKWINSV</sequence>
<gene>
    <name evidence="2" type="ORF">ARMOST_10049</name>
</gene>
<feature type="domain" description="Protein kinase" evidence="1">
    <location>
        <begin position="1"/>
        <end position="158"/>
    </location>
</feature>
<dbReference type="AlphaFoldDB" id="A0A284RD69"/>
<dbReference type="SUPFAM" id="SSF56112">
    <property type="entry name" value="Protein kinase-like (PK-like)"/>
    <property type="match status" value="1"/>
</dbReference>
<keyword evidence="3" id="KW-1185">Reference proteome</keyword>
<dbReference type="Gene3D" id="1.10.510.10">
    <property type="entry name" value="Transferase(Phosphotransferase) domain 1"/>
    <property type="match status" value="1"/>
</dbReference>
<dbReference type="InterPro" id="IPR011009">
    <property type="entry name" value="Kinase-like_dom_sf"/>
</dbReference>
<dbReference type="GO" id="GO:0004672">
    <property type="term" value="F:protein kinase activity"/>
    <property type="evidence" value="ECO:0007669"/>
    <property type="project" value="InterPro"/>
</dbReference>
<name>A0A284RD69_ARMOS</name>
<evidence type="ECO:0000313" key="2">
    <source>
        <dbReference type="EMBL" id="SJL06707.1"/>
    </source>
</evidence>
<proteinExistence type="predicted"/>
<dbReference type="InterPro" id="IPR000719">
    <property type="entry name" value="Prot_kinase_dom"/>
</dbReference>
<dbReference type="Proteomes" id="UP000219338">
    <property type="component" value="Unassembled WGS sequence"/>
</dbReference>
<protein>
    <recommendedName>
        <fullName evidence="1">Protein kinase domain-containing protein</fullName>
    </recommendedName>
</protein>
<evidence type="ECO:0000259" key="1">
    <source>
        <dbReference type="PROSITE" id="PS50011"/>
    </source>
</evidence>
<dbReference type="OrthoDB" id="346907at2759"/>
<dbReference type="PROSITE" id="PS50011">
    <property type="entry name" value="PROTEIN_KINASE_DOM"/>
    <property type="match status" value="1"/>
</dbReference>